<proteinExistence type="predicted"/>
<evidence type="ECO:0000313" key="1">
    <source>
        <dbReference type="EMBL" id="KAF2768643.1"/>
    </source>
</evidence>
<dbReference type="PANTHER" id="PTHR39214:SF1">
    <property type="entry name" value="MICROBODY (PEROXISOME) BIOGENESIS PROTEIN PEROXIN 8 (EUROFUNG)"/>
    <property type="match status" value="1"/>
</dbReference>
<keyword evidence="2" id="KW-1185">Reference proteome</keyword>
<dbReference type="OrthoDB" id="2357318at2759"/>
<name>A0A6G1L6T4_9PEZI</name>
<gene>
    <name evidence="1" type="ORF">EJ03DRAFT_352008</name>
</gene>
<organism evidence="1 2">
    <name type="scientific">Teratosphaeria nubilosa</name>
    <dbReference type="NCBI Taxonomy" id="161662"/>
    <lineage>
        <taxon>Eukaryota</taxon>
        <taxon>Fungi</taxon>
        <taxon>Dikarya</taxon>
        <taxon>Ascomycota</taxon>
        <taxon>Pezizomycotina</taxon>
        <taxon>Dothideomycetes</taxon>
        <taxon>Dothideomycetidae</taxon>
        <taxon>Mycosphaerellales</taxon>
        <taxon>Teratosphaeriaceae</taxon>
        <taxon>Teratosphaeria</taxon>
    </lineage>
</organism>
<dbReference type="AlphaFoldDB" id="A0A6G1L6T4"/>
<evidence type="ECO:0000313" key="2">
    <source>
        <dbReference type="Proteomes" id="UP000799436"/>
    </source>
</evidence>
<dbReference type="Proteomes" id="UP000799436">
    <property type="component" value="Unassembled WGS sequence"/>
</dbReference>
<sequence length="692" mass="76456">MPADRLLGTLLRSLQTYTDQQDTPRLLGTASSLLTTLNNPLNVTLLTTQLLTAPAIWERLEGLRTCMRCLSVFHSAAQALVRHEKTLRDKHASPDQDFAALQLEKTLPREDWIRAVVSGCDGHAPRWRHLLVIGGLLLGFGQSEGEDLSRSMWSTLEDGLVVAINASLDEMLDDDELGQQTIAVVLNHCFGILSDHERARLDCSRLLPVLMRSVLHSSEGLRSAYFLGAIDIDIKPVSDAHFKWSKQSPSFHQIQTILSSPLSSSLGPLARLVSYAVEQVSEPRLVISALVDIENFARILYLQWRQLKLSEIDASEENIYLDHETLGETTPQLWKLLRSALYAITIIMRSVLGRMLGDAVLAAHTFAPGMAAQALNTLRYLYFISTRLGSSTFSQYTFTYLTAMDILASYPAEADAFLRDIRPAELGHVPRHPIERTLDLFFLNTAEHFTLCLSEQTCEDLLIAAATPYLAAGRNNNLLPIFEAAHSVMLATFSAPQNAELTAKQLPFYVDALFKVFPNNLSSRQFRLAFKTLLRLASPPSVLAVSQPLLGATLLELLHAQASSAGTIPLFPHSGPDASTEDVAELSEQAVLTLTLLDTLTELPLDLLDEWLPIAADMANAIQDAVMKEHCKGHFWHILVDGEMDADRSQLCAAWWNTGGGREHLLFGPRERSQADATVMSGALPTRGVNKL</sequence>
<dbReference type="PANTHER" id="PTHR39214">
    <property type="entry name" value="MICROBODY (PEROXISOME) BIOGENESIS PROTEIN PEROXIN 8 (EUROFUNG)"/>
    <property type="match status" value="1"/>
</dbReference>
<dbReference type="Pfam" id="PF26001">
    <property type="entry name" value="Pex8"/>
    <property type="match status" value="1"/>
</dbReference>
<reference evidence="1" key="1">
    <citation type="journal article" date="2020" name="Stud. Mycol.">
        <title>101 Dothideomycetes genomes: a test case for predicting lifestyles and emergence of pathogens.</title>
        <authorList>
            <person name="Haridas S."/>
            <person name="Albert R."/>
            <person name="Binder M."/>
            <person name="Bloem J."/>
            <person name="Labutti K."/>
            <person name="Salamov A."/>
            <person name="Andreopoulos B."/>
            <person name="Baker S."/>
            <person name="Barry K."/>
            <person name="Bills G."/>
            <person name="Bluhm B."/>
            <person name="Cannon C."/>
            <person name="Castanera R."/>
            <person name="Culley D."/>
            <person name="Daum C."/>
            <person name="Ezra D."/>
            <person name="Gonzalez J."/>
            <person name="Henrissat B."/>
            <person name="Kuo A."/>
            <person name="Liang C."/>
            <person name="Lipzen A."/>
            <person name="Lutzoni F."/>
            <person name="Magnuson J."/>
            <person name="Mondo S."/>
            <person name="Nolan M."/>
            <person name="Ohm R."/>
            <person name="Pangilinan J."/>
            <person name="Park H.-J."/>
            <person name="Ramirez L."/>
            <person name="Alfaro M."/>
            <person name="Sun H."/>
            <person name="Tritt A."/>
            <person name="Yoshinaga Y."/>
            <person name="Zwiers L.-H."/>
            <person name="Turgeon B."/>
            <person name="Goodwin S."/>
            <person name="Spatafora J."/>
            <person name="Crous P."/>
            <person name="Grigoriev I."/>
        </authorList>
    </citation>
    <scope>NUCLEOTIDE SEQUENCE</scope>
    <source>
        <strain evidence="1">CBS 116005</strain>
    </source>
</reference>
<protein>
    <recommendedName>
        <fullName evidence="3">Peroxisomal membrane protein Pex17</fullName>
    </recommendedName>
</protein>
<dbReference type="EMBL" id="ML995842">
    <property type="protein sequence ID" value="KAF2768643.1"/>
    <property type="molecule type" value="Genomic_DNA"/>
</dbReference>
<accession>A0A6G1L6T4</accession>
<dbReference type="InterPro" id="IPR055334">
    <property type="entry name" value="PEX8-like"/>
</dbReference>
<evidence type="ECO:0008006" key="3">
    <source>
        <dbReference type="Google" id="ProtNLM"/>
    </source>
</evidence>